<dbReference type="Proteomes" id="UP000325614">
    <property type="component" value="Chromosome"/>
</dbReference>
<evidence type="ECO:0000313" key="13">
    <source>
        <dbReference type="EMBL" id="QFU18200.1"/>
    </source>
</evidence>
<dbReference type="AlphaFoldDB" id="A0A5P9K3C0"/>
<dbReference type="InterPro" id="IPR011014">
    <property type="entry name" value="MscS_channel_TM-2"/>
</dbReference>
<evidence type="ECO:0000256" key="6">
    <source>
        <dbReference type="ARBA" id="ARBA00023136"/>
    </source>
</evidence>
<keyword evidence="5 8" id="KW-1133">Transmembrane helix</keyword>
<name>A0A5P9K3C0_9HYPH</name>
<dbReference type="SUPFAM" id="SSF50182">
    <property type="entry name" value="Sm-like ribonucleoproteins"/>
    <property type="match status" value="1"/>
</dbReference>
<dbReference type="PANTHER" id="PTHR30460">
    <property type="entry name" value="MODERATE CONDUCTANCE MECHANOSENSITIVE CHANNEL YBIO"/>
    <property type="match status" value="1"/>
</dbReference>
<dbReference type="Gene3D" id="3.30.70.100">
    <property type="match status" value="1"/>
</dbReference>
<keyword evidence="4 8" id="KW-0812">Transmembrane</keyword>
<evidence type="ECO:0000259" key="10">
    <source>
        <dbReference type="Pfam" id="PF00924"/>
    </source>
</evidence>
<dbReference type="InterPro" id="IPR049278">
    <property type="entry name" value="MS_channel_C"/>
</dbReference>
<dbReference type="GO" id="GO:0008381">
    <property type="term" value="F:mechanosensitive monoatomic ion channel activity"/>
    <property type="evidence" value="ECO:0007669"/>
    <property type="project" value="InterPro"/>
</dbReference>
<feature type="chain" id="PRO_5024982670" evidence="9">
    <location>
        <begin position="32"/>
        <end position="721"/>
    </location>
</feature>
<evidence type="ECO:0000256" key="2">
    <source>
        <dbReference type="ARBA" id="ARBA00008017"/>
    </source>
</evidence>
<evidence type="ECO:0000256" key="8">
    <source>
        <dbReference type="SAM" id="Phobius"/>
    </source>
</evidence>
<keyword evidence="9" id="KW-0732">Signal</keyword>
<dbReference type="InterPro" id="IPR011066">
    <property type="entry name" value="MscS_channel_C_sf"/>
</dbReference>
<dbReference type="InterPro" id="IPR049142">
    <property type="entry name" value="MS_channel_1st"/>
</dbReference>
<comment type="subcellular location">
    <subcellularLocation>
        <location evidence="1">Cell membrane</location>
        <topology evidence="1">Multi-pass membrane protein</topology>
    </subcellularLocation>
</comment>
<evidence type="ECO:0000259" key="11">
    <source>
        <dbReference type="Pfam" id="PF21082"/>
    </source>
</evidence>
<comment type="similarity">
    <text evidence="2">Belongs to the MscS (TC 1.A.23) family.</text>
</comment>
<feature type="transmembrane region" description="Helical" evidence="8">
    <location>
        <begin position="352"/>
        <end position="369"/>
    </location>
</feature>
<keyword evidence="14" id="KW-1185">Reference proteome</keyword>
<feature type="domain" description="Mechanosensitive ion channel MscS" evidence="10">
    <location>
        <begin position="533"/>
        <end position="598"/>
    </location>
</feature>
<dbReference type="KEGG" id="mico:GDR74_16630"/>
<accession>A0A5P9K3C0</accession>
<evidence type="ECO:0000256" key="4">
    <source>
        <dbReference type="ARBA" id="ARBA00022692"/>
    </source>
</evidence>
<feature type="transmembrane region" description="Helical" evidence="8">
    <location>
        <begin position="488"/>
        <end position="510"/>
    </location>
</feature>
<feature type="transmembrane region" description="Helical" evidence="8">
    <location>
        <begin position="436"/>
        <end position="454"/>
    </location>
</feature>
<dbReference type="InterPro" id="IPR006685">
    <property type="entry name" value="MscS_channel_2nd"/>
</dbReference>
<protein>
    <submittedName>
        <fullName evidence="13">Mechanosensitive ion channel</fullName>
    </submittedName>
</protein>
<feature type="transmembrane region" description="Helical" evidence="8">
    <location>
        <begin position="210"/>
        <end position="233"/>
    </location>
</feature>
<keyword evidence="6 8" id="KW-0472">Membrane</keyword>
<evidence type="ECO:0000256" key="9">
    <source>
        <dbReference type="SAM" id="SignalP"/>
    </source>
</evidence>
<feature type="transmembrane region" description="Helical" evidence="8">
    <location>
        <begin position="516"/>
        <end position="535"/>
    </location>
</feature>
<keyword evidence="3" id="KW-1003">Cell membrane</keyword>
<organism evidence="13 14">
    <name type="scientific">Microvirga thermotolerans</name>
    <dbReference type="NCBI Taxonomy" id="2651334"/>
    <lineage>
        <taxon>Bacteria</taxon>
        <taxon>Pseudomonadati</taxon>
        <taxon>Pseudomonadota</taxon>
        <taxon>Alphaproteobacteria</taxon>
        <taxon>Hyphomicrobiales</taxon>
        <taxon>Methylobacteriaceae</taxon>
        <taxon>Microvirga</taxon>
    </lineage>
</organism>
<feature type="transmembrane region" description="Helical" evidence="8">
    <location>
        <begin position="177"/>
        <end position="198"/>
    </location>
</feature>
<dbReference type="EMBL" id="CP045423">
    <property type="protein sequence ID" value="QFU18200.1"/>
    <property type="molecule type" value="Genomic_DNA"/>
</dbReference>
<feature type="transmembrane region" description="Helical" evidence="8">
    <location>
        <begin position="254"/>
        <end position="273"/>
    </location>
</feature>
<dbReference type="SUPFAM" id="SSF82689">
    <property type="entry name" value="Mechanosensitive channel protein MscS (YggB), C-terminal domain"/>
    <property type="match status" value="1"/>
</dbReference>
<evidence type="ECO:0000256" key="3">
    <source>
        <dbReference type="ARBA" id="ARBA00022475"/>
    </source>
</evidence>
<proteinExistence type="inferred from homology"/>
<evidence type="ECO:0000259" key="12">
    <source>
        <dbReference type="Pfam" id="PF21088"/>
    </source>
</evidence>
<evidence type="ECO:0000256" key="1">
    <source>
        <dbReference type="ARBA" id="ARBA00004651"/>
    </source>
</evidence>
<feature type="transmembrane region" description="Helical" evidence="8">
    <location>
        <begin position="126"/>
        <end position="150"/>
    </location>
</feature>
<evidence type="ECO:0000256" key="5">
    <source>
        <dbReference type="ARBA" id="ARBA00022989"/>
    </source>
</evidence>
<dbReference type="PANTHER" id="PTHR30460:SF0">
    <property type="entry name" value="MODERATE CONDUCTANCE MECHANOSENSITIVE CHANNEL YBIO"/>
    <property type="match status" value="1"/>
</dbReference>
<evidence type="ECO:0000256" key="7">
    <source>
        <dbReference type="SAM" id="MobiDB-lite"/>
    </source>
</evidence>
<dbReference type="Pfam" id="PF00924">
    <property type="entry name" value="MS_channel_2nd"/>
    <property type="match status" value="1"/>
</dbReference>
<reference evidence="13 14" key="1">
    <citation type="submission" date="2019-10" db="EMBL/GenBank/DDBJ databases">
        <title>Isolation, Identification of Microvirga thermotolerans HR1, a novel thermophilic bacterium and Comparative Genomics of the genus Microvirga.</title>
        <authorList>
            <person name="Li J."/>
            <person name="Zhang W."/>
            <person name="Lin M."/>
            <person name="Wang J."/>
        </authorList>
    </citation>
    <scope>NUCLEOTIDE SEQUENCE [LARGE SCALE GENOMIC DNA]</scope>
    <source>
        <strain evidence="13 14">HR1</strain>
    </source>
</reference>
<dbReference type="InterPro" id="IPR023408">
    <property type="entry name" value="MscS_beta-dom_sf"/>
</dbReference>
<feature type="signal peptide" evidence="9">
    <location>
        <begin position="1"/>
        <end position="31"/>
    </location>
</feature>
<feature type="transmembrane region" description="Helical" evidence="8">
    <location>
        <begin position="328"/>
        <end position="346"/>
    </location>
</feature>
<sequence>MTFLGLTGPVRAICLLLVGLSLMSWAGPARAQHSASEAPPAQVQQLLKLLQDPTVKSWMDEQQKSPSSPAVRTPPEGESVTSEIVAGRIAALRTHLVLLAQALPYLPAELRDGIGRLIAELQGRSVYGILILIAGFLVLGAGLEWLFWMATAGFRRRILRLPQHTPMERLRMIGMRLAFSLSEVVIFALGSVGAFLALEWPPLLKQVVMAYLIAGVMLRLTLVGLRLFLAPRLDDPEEIASFRLLPATTEEARFWYRGLGAFVGWFVIGWATVDVLRALGLSVEARRLMAYGLGIGLLLIAIGIVWMRPRIHAGTGNREQSPRHLSHTVAASLLSVLFVLLWVLWVAGFTRLFWLGAVATLLPLAIRVGEKASRHALRTAADSTPSDSQSLIAIYLDRGIRVALIAGAALLLAHVWDIDLIEVTSRDTILNRLLRGMLSSVVILLVADLLWQIAKTVIDRRLAEVAAMASPGSAEALRQARLRTLLPIFRSVIFAVLAVVAVLMALAALGVEIGPLIAGAGIVGVAVGFGSQTLVKDVISGIFYLLDDAFRVGEYIQSGSYKGTVESLGFRSVKLRHHRGPIFTVPYGQLGAVQNMSRDWVIDKMAINVTYDTDLAKVKQVIKKIGKELAEDPEFAPKIIEPLKMQGVEEFGDFAIQIRLKMMTRPGEQFAIRRRANALIKKAFEENGIEFALPTVQVAGREDAGLAAAQEGLKILKPPPA</sequence>
<feature type="domain" description="Mechanosensitive ion channel transmembrane helices 2/3" evidence="12">
    <location>
        <begin position="493"/>
        <end position="532"/>
    </location>
</feature>
<dbReference type="InterPro" id="IPR045276">
    <property type="entry name" value="YbiO_bact"/>
</dbReference>
<feature type="transmembrane region" description="Helical" evidence="8">
    <location>
        <begin position="288"/>
        <end position="307"/>
    </location>
</feature>
<feature type="region of interest" description="Disordered" evidence="7">
    <location>
        <begin position="58"/>
        <end position="77"/>
    </location>
</feature>
<feature type="transmembrane region" description="Helical" evidence="8">
    <location>
        <begin position="399"/>
        <end position="416"/>
    </location>
</feature>
<gene>
    <name evidence="13" type="ORF">GDR74_16630</name>
</gene>
<dbReference type="Gene3D" id="2.30.30.60">
    <property type="match status" value="1"/>
</dbReference>
<dbReference type="Pfam" id="PF21082">
    <property type="entry name" value="MS_channel_3rd"/>
    <property type="match status" value="1"/>
</dbReference>
<dbReference type="GO" id="GO:0005886">
    <property type="term" value="C:plasma membrane"/>
    <property type="evidence" value="ECO:0007669"/>
    <property type="project" value="UniProtKB-SubCell"/>
</dbReference>
<evidence type="ECO:0000313" key="14">
    <source>
        <dbReference type="Proteomes" id="UP000325614"/>
    </source>
</evidence>
<dbReference type="Gene3D" id="1.10.287.1260">
    <property type="match status" value="1"/>
</dbReference>
<dbReference type="Pfam" id="PF21088">
    <property type="entry name" value="MS_channel_1st"/>
    <property type="match status" value="1"/>
</dbReference>
<dbReference type="InterPro" id="IPR010920">
    <property type="entry name" value="LSM_dom_sf"/>
</dbReference>
<feature type="domain" description="Mechanosensitive ion channel MscS C-terminal" evidence="11">
    <location>
        <begin position="604"/>
        <end position="691"/>
    </location>
</feature>
<dbReference type="SUPFAM" id="SSF82861">
    <property type="entry name" value="Mechanosensitive channel protein MscS (YggB), transmembrane region"/>
    <property type="match status" value="1"/>
</dbReference>